<accession>A0A443SLW8</accession>
<dbReference type="InterPro" id="IPR042541">
    <property type="entry name" value="BART_sf"/>
</dbReference>
<keyword evidence="8" id="KW-0966">Cell projection</keyword>
<keyword evidence="7" id="KW-0969">Cilium</keyword>
<sequence>MSKIEKIESIDSDVSWILDSLIGFLKGPVWNLPIINFVEQKSVVFEPDENEGDEEEYGKIYEEYKSLVDRLLGTHMEELGIAPEQFEESCVKAEGALSSRFHHVLFEQIWAANDYEIFKRMMIQRNIDLQLQALEILSQRYGFSLESFIPEDTKYDFLIDEDALMEEVIKRSLEEQKLEDGAVGNEHVIKVTIEERQRLEAEKEKKQEMLEKAIHDAINGFNENSDQSTKDGKPMVKRTDSSSPADSTVSKKESADKSAINDMELKKRQEYLRKQRDLLVEAKKKERRKQLNKVEESEMLAQRPKSAKTIRSVFEENRVKDENEDKGLAFRKSLAARLKSEVIGQCYL</sequence>
<evidence type="ECO:0000256" key="11">
    <source>
        <dbReference type="SAM" id="MobiDB-lite"/>
    </source>
</evidence>
<dbReference type="PANTHER" id="PTHR21532">
    <property type="entry name" value="PHOSPHODIESTERASE HL"/>
    <property type="match status" value="1"/>
</dbReference>
<evidence type="ECO:0000259" key="12">
    <source>
        <dbReference type="Pfam" id="PF11527"/>
    </source>
</evidence>
<evidence type="ECO:0000256" key="7">
    <source>
        <dbReference type="ARBA" id="ARBA00023069"/>
    </source>
</evidence>
<gene>
    <name evidence="13" type="ORF">B4U80_11610</name>
</gene>
<evidence type="ECO:0000256" key="10">
    <source>
        <dbReference type="SAM" id="Coils"/>
    </source>
</evidence>
<evidence type="ECO:0000256" key="8">
    <source>
        <dbReference type="ARBA" id="ARBA00023273"/>
    </source>
</evidence>
<evidence type="ECO:0000256" key="6">
    <source>
        <dbReference type="ARBA" id="ARBA00023054"/>
    </source>
</evidence>
<reference evidence="13 14" key="1">
    <citation type="journal article" date="2018" name="Gigascience">
        <title>Genomes of trombidid mites reveal novel predicted allergens and laterally-transferred genes associated with secondary metabolism.</title>
        <authorList>
            <person name="Dong X."/>
            <person name="Chaisiri K."/>
            <person name="Xia D."/>
            <person name="Armstrong S.D."/>
            <person name="Fang Y."/>
            <person name="Donnelly M.J."/>
            <person name="Kadowaki T."/>
            <person name="McGarry J.W."/>
            <person name="Darby A.C."/>
            <person name="Makepeace B.L."/>
        </authorList>
    </citation>
    <scope>NUCLEOTIDE SEQUENCE [LARGE SCALE GENOMIC DNA]</scope>
    <source>
        <strain evidence="13">UoL-UT</strain>
    </source>
</reference>
<dbReference type="AlphaFoldDB" id="A0A443SLW8"/>
<dbReference type="STRING" id="299467.A0A443SLW8"/>
<dbReference type="Gene3D" id="1.20.1520.10">
    <property type="entry name" value="ADP-ribosylation factor-like 2-binding protein, domain"/>
    <property type="match status" value="1"/>
</dbReference>
<evidence type="ECO:0000313" key="14">
    <source>
        <dbReference type="Proteomes" id="UP000288716"/>
    </source>
</evidence>
<feature type="coiled-coil region" evidence="10">
    <location>
        <begin position="189"/>
        <end position="216"/>
    </location>
</feature>
<dbReference type="OrthoDB" id="272687at2759"/>
<dbReference type="Pfam" id="PF11527">
    <property type="entry name" value="ARL2_Bind_BART"/>
    <property type="match status" value="1"/>
</dbReference>
<evidence type="ECO:0000256" key="5">
    <source>
        <dbReference type="ARBA" id="ARBA00022490"/>
    </source>
</evidence>
<comment type="caution">
    <text evidence="13">The sequence shown here is derived from an EMBL/GenBank/DDBJ whole genome shotgun (WGS) entry which is preliminary data.</text>
</comment>
<keyword evidence="5" id="KW-0963">Cytoplasm</keyword>
<evidence type="ECO:0000256" key="1">
    <source>
        <dbReference type="ARBA" id="ARBA00004138"/>
    </source>
</evidence>
<dbReference type="VEuPathDB" id="VectorBase:LDEU003547"/>
<dbReference type="GO" id="GO:0005930">
    <property type="term" value="C:axoneme"/>
    <property type="evidence" value="ECO:0007669"/>
    <property type="project" value="TreeGrafter"/>
</dbReference>
<keyword evidence="13" id="KW-0282">Flagellum</keyword>
<keyword evidence="6 10" id="KW-0175">Coiled coil</keyword>
<dbReference type="GO" id="GO:0097546">
    <property type="term" value="C:ciliary base"/>
    <property type="evidence" value="ECO:0007669"/>
    <property type="project" value="TreeGrafter"/>
</dbReference>
<feature type="region of interest" description="Disordered" evidence="11">
    <location>
        <begin position="218"/>
        <end position="262"/>
    </location>
</feature>
<evidence type="ECO:0000256" key="2">
    <source>
        <dbReference type="ARBA" id="ARBA00004496"/>
    </source>
</evidence>
<evidence type="ECO:0000256" key="4">
    <source>
        <dbReference type="ARBA" id="ARBA00021815"/>
    </source>
</evidence>
<name>A0A443SLW8_9ACAR</name>
<evidence type="ECO:0000313" key="13">
    <source>
        <dbReference type="EMBL" id="RWS28492.1"/>
    </source>
</evidence>
<dbReference type="Proteomes" id="UP000288716">
    <property type="component" value="Unassembled WGS sequence"/>
</dbReference>
<organism evidence="13 14">
    <name type="scientific">Leptotrombidium deliense</name>
    <dbReference type="NCBI Taxonomy" id="299467"/>
    <lineage>
        <taxon>Eukaryota</taxon>
        <taxon>Metazoa</taxon>
        <taxon>Ecdysozoa</taxon>
        <taxon>Arthropoda</taxon>
        <taxon>Chelicerata</taxon>
        <taxon>Arachnida</taxon>
        <taxon>Acari</taxon>
        <taxon>Acariformes</taxon>
        <taxon>Trombidiformes</taxon>
        <taxon>Prostigmata</taxon>
        <taxon>Anystina</taxon>
        <taxon>Parasitengona</taxon>
        <taxon>Trombiculoidea</taxon>
        <taxon>Trombiculidae</taxon>
        <taxon>Leptotrombidium</taxon>
    </lineage>
</organism>
<evidence type="ECO:0000256" key="9">
    <source>
        <dbReference type="ARBA" id="ARBA00031593"/>
    </source>
</evidence>
<keyword evidence="14" id="KW-1185">Reference proteome</keyword>
<dbReference type="InterPro" id="IPR023379">
    <property type="entry name" value="BART_dom"/>
</dbReference>
<dbReference type="InterPro" id="IPR038888">
    <property type="entry name" value="CFAP36"/>
</dbReference>
<proteinExistence type="inferred from homology"/>
<feature type="compositionally biased region" description="Basic and acidic residues" evidence="11">
    <location>
        <begin position="228"/>
        <end position="240"/>
    </location>
</feature>
<comment type="similarity">
    <text evidence="3">Belongs to the CFAP36 family.</text>
</comment>
<dbReference type="PANTHER" id="PTHR21532:SF0">
    <property type="entry name" value="CILIA- AND FLAGELLA-ASSOCIATED PROTEIN 36"/>
    <property type="match status" value="1"/>
</dbReference>
<feature type="domain" description="BART" evidence="12">
    <location>
        <begin position="15"/>
        <end position="130"/>
    </location>
</feature>
<protein>
    <recommendedName>
        <fullName evidence="4">Cilia- and flagella-associated protein 36</fullName>
    </recommendedName>
    <alternativeName>
        <fullName evidence="9">Coiled-coil domain-containing protein 104</fullName>
    </alternativeName>
</protein>
<comment type="subcellular location">
    <subcellularLocation>
        <location evidence="1">Cell projection</location>
        <location evidence="1">Cilium</location>
    </subcellularLocation>
    <subcellularLocation>
        <location evidence="2">Cytoplasm</location>
    </subcellularLocation>
</comment>
<evidence type="ECO:0000256" key="3">
    <source>
        <dbReference type="ARBA" id="ARBA00007460"/>
    </source>
</evidence>
<dbReference type="EMBL" id="NCKV01001348">
    <property type="protein sequence ID" value="RWS28492.1"/>
    <property type="molecule type" value="Genomic_DNA"/>
</dbReference>